<evidence type="ECO:0000313" key="4">
    <source>
        <dbReference type="Proteomes" id="UP000295793"/>
    </source>
</evidence>
<evidence type="ECO:0000313" key="3">
    <source>
        <dbReference type="EMBL" id="TCS41786.1"/>
    </source>
</evidence>
<comment type="caution">
    <text evidence="3">The sequence shown here is derived from an EMBL/GenBank/DDBJ whole genome shotgun (WGS) entry which is preliminary data.</text>
</comment>
<keyword evidence="2" id="KW-0732">Signal</keyword>
<evidence type="ECO:0000256" key="1">
    <source>
        <dbReference type="SAM" id="MobiDB-lite"/>
    </source>
</evidence>
<keyword evidence="4" id="KW-1185">Reference proteome</keyword>
<reference evidence="3 4" key="1">
    <citation type="submission" date="2019-03" db="EMBL/GenBank/DDBJ databases">
        <title>Genomic Encyclopedia of Archaeal and Bacterial Type Strains, Phase II (KMG-II): from individual species to whole genera.</title>
        <authorList>
            <person name="Goeker M."/>
        </authorList>
    </citation>
    <scope>NUCLEOTIDE SEQUENCE [LARGE SCALE GENOMIC DNA]</scope>
    <source>
        <strain evidence="3 4">DSM 15388</strain>
    </source>
</reference>
<dbReference type="AlphaFoldDB" id="A0A4R3I715"/>
<feature type="region of interest" description="Disordered" evidence="1">
    <location>
        <begin position="361"/>
        <end position="383"/>
    </location>
</feature>
<evidence type="ECO:0000256" key="2">
    <source>
        <dbReference type="SAM" id="SignalP"/>
    </source>
</evidence>
<proteinExistence type="predicted"/>
<feature type="chain" id="PRO_5020610975" evidence="2">
    <location>
        <begin position="19"/>
        <end position="770"/>
    </location>
</feature>
<feature type="compositionally biased region" description="Acidic residues" evidence="1">
    <location>
        <begin position="371"/>
        <end position="382"/>
    </location>
</feature>
<gene>
    <name evidence="3" type="ORF">BCF53_105214</name>
</gene>
<organism evidence="3 4">
    <name type="scientific">Reinekea marinisedimentorum</name>
    <dbReference type="NCBI Taxonomy" id="230495"/>
    <lineage>
        <taxon>Bacteria</taxon>
        <taxon>Pseudomonadati</taxon>
        <taxon>Pseudomonadota</taxon>
        <taxon>Gammaproteobacteria</taxon>
        <taxon>Oceanospirillales</taxon>
        <taxon>Saccharospirillaceae</taxon>
        <taxon>Reinekea</taxon>
    </lineage>
</organism>
<dbReference type="PROSITE" id="PS51257">
    <property type="entry name" value="PROKAR_LIPOPROTEIN"/>
    <property type="match status" value="1"/>
</dbReference>
<dbReference type="EMBL" id="SLZR01000005">
    <property type="protein sequence ID" value="TCS41786.1"/>
    <property type="molecule type" value="Genomic_DNA"/>
</dbReference>
<protein>
    <submittedName>
        <fullName evidence="3">Uncharacterized protein</fullName>
    </submittedName>
</protein>
<accession>A0A4R3I715</accession>
<dbReference type="Proteomes" id="UP000295793">
    <property type="component" value="Unassembled WGS sequence"/>
</dbReference>
<dbReference type="RefSeq" id="WP_132701238.1">
    <property type="nucleotide sequence ID" value="NZ_SLZR01000005.1"/>
</dbReference>
<dbReference type="OrthoDB" id="1410809at2"/>
<feature type="signal peptide" evidence="2">
    <location>
        <begin position="1"/>
        <end position="18"/>
    </location>
</feature>
<name>A0A4R3I715_9GAMM</name>
<sequence length="770" mass="84477">MKTILNAALLIAVVSGLAGCLEAQQDLENIISDITDSEEVSPDSPFQVNEGWMHFSQSEASGVLSATFEVRPGSLNMDGVISLSESDIDDSSAAIASVRFSPSGLMEARDADEYRADVDFTYIEDQWYEIKIDVDFTTRTYDVSVALKGNSLTLLVQGADFRSGSEAISSVSYASLWTSGIIGSLELGSLVWDAEQVDVVDSETIEPDYRADNEWVHSNQNLIQGDMTTTFLMRAESAQMDGFVALSSAAADDFDGLLATVRFAPSGQIDVRDGSDYRSDVAFYYSPGVWYEVTIQTNVVSRLYSVSVGEYADETDAVDLIVNAAYRTGTDETAGITNLTLWSADTGAIEVAQLSWPESDVVATDPTDPTDPVDPEDPDVETPEVYGDKCEIVEIDGNTHLRHYEYEWVVQGVNHNAGAYITGDCWITGPVVIESVTPEPYSNSNGSIANPAAGPDTYQGYESGLALYDASLRLSFPYSAEVNTSIVSSLTDPTFEGTNNRQGWIVSHGILTVISTIASEGHFRPPYSDPDKEAYEFTFSDLSLSHIPRVDSVGETTPSADTIIEQTIRPWVDHHFEYLGRGLHAINNMPGYGGNLTSTIGTACLASALDWPDEYRLALIANMVQIGIDNYGMIEVGQYFPANGGHHSGRLLPILYAGKALNHSGMLNVTSRTYPIEHGFAENCQTYGDGLYGIRYCSRGDESSNYSSVNSPTWVAESLCARMIGVEENWDHQPFFDYVDNWTQSSNFGDVYDPYNYFHNEMWLQYNSDY</sequence>